<sequence length="179" mass="20397">MTAQANREVMVPVNPNVGMTTTRVRDFTRMNHSEIHGSKVEEDLQVFIDEGLEKGEKRRKKEKMQNSSRTFEFGGGFRQGFNPTRYILVYMFWVSEFKKILRKGIGFNRIKVRNREGKLVRWYLGGSGVARPICAREAGEARSALETIPSNLGPGAARPCRLPPPVFHRLARLSPSKVY</sequence>
<proteinExistence type="predicted"/>
<dbReference type="PaxDb" id="4113-PGSC0003DMT400094494"/>
<accession>M1DU94</accession>
<dbReference type="Proteomes" id="UP000011115">
    <property type="component" value="Unassembled WGS sequence"/>
</dbReference>
<organism evidence="1 2">
    <name type="scientific">Solanum tuberosum</name>
    <name type="common">Potato</name>
    <dbReference type="NCBI Taxonomy" id="4113"/>
    <lineage>
        <taxon>Eukaryota</taxon>
        <taxon>Viridiplantae</taxon>
        <taxon>Streptophyta</taxon>
        <taxon>Embryophyta</taxon>
        <taxon>Tracheophyta</taxon>
        <taxon>Spermatophyta</taxon>
        <taxon>Magnoliopsida</taxon>
        <taxon>eudicotyledons</taxon>
        <taxon>Gunneridae</taxon>
        <taxon>Pentapetalae</taxon>
        <taxon>asterids</taxon>
        <taxon>lamiids</taxon>
        <taxon>Solanales</taxon>
        <taxon>Solanaceae</taxon>
        <taxon>Solanoideae</taxon>
        <taxon>Solaneae</taxon>
        <taxon>Solanum</taxon>
    </lineage>
</organism>
<dbReference type="InParanoid" id="M1DU94"/>
<reference evidence="1" key="2">
    <citation type="submission" date="2015-06" db="UniProtKB">
        <authorList>
            <consortium name="EnsemblPlants"/>
        </authorList>
    </citation>
    <scope>IDENTIFICATION</scope>
    <source>
        <strain evidence="1">DM1-3 516 R44</strain>
    </source>
</reference>
<keyword evidence="2" id="KW-1185">Reference proteome</keyword>
<evidence type="ECO:0000313" key="1">
    <source>
        <dbReference type="EnsemblPlants" id="PGSC0003DMT400094494"/>
    </source>
</evidence>
<evidence type="ECO:0000313" key="2">
    <source>
        <dbReference type="Proteomes" id="UP000011115"/>
    </source>
</evidence>
<reference evidence="2" key="1">
    <citation type="journal article" date="2011" name="Nature">
        <title>Genome sequence and analysis of the tuber crop potato.</title>
        <authorList>
            <consortium name="The Potato Genome Sequencing Consortium"/>
        </authorList>
    </citation>
    <scope>NUCLEOTIDE SEQUENCE [LARGE SCALE GENOMIC DNA]</scope>
    <source>
        <strain evidence="2">cv. DM1-3 516 R44</strain>
    </source>
</reference>
<dbReference type="HOGENOM" id="CLU_1505993_0_0_1"/>
<dbReference type="Gramene" id="PGSC0003DMT400094494">
    <property type="protein sequence ID" value="PGSC0003DMT400094494"/>
    <property type="gene ID" value="PGSC0003DMG400044065"/>
</dbReference>
<protein>
    <submittedName>
        <fullName evidence="1">Uncharacterized protein</fullName>
    </submittedName>
</protein>
<dbReference type="EnsemblPlants" id="PGSC0003DMT400094494">
    <property type="protein sequence ID" value="PGSC0003DMT400094494"/>
    <property type="gene ID" value="PGSC0003DMG400044065"/>
</dbReference>
<name>M1DU94_SOLTU</name>
<dbReference type="AlphaFoldDB" id="M1DU94"/>